<gene>
    <name evidence="4" type="ORF">NCTC12742_01105</name>
</gene>
<dbReference type="GO" id="GO:0032259">
    <property type="term" value="P:methylation"/>
    <property type="evidence" value="ECO:0007669"/>
    <property type="project" value="UniProtKB-KW"/>
</dbReference>
<keyword evidence="1 4" id="KW-0489">Methyltransferase</keyword>
<organism evidence="4 5">
    <name type="scientific">Neisseria weaveri</name>
    <dbReference type="NCBI Taxonomy" id="28091"/>
    <lineage>
        <taxon>Bacteria</taxon>
        <taxon>Pseudomonadati</taxon>
        <taxon>Pseudomonadota</taxon>
        <taxon>Betaproteobacteria</taxon>
        <taxon>Neisseriales</taxon>
        <taxon>Neisseriaceae</taxon>
        <taxon>Neisseria</taxon>
    </lineage>
</organism>
<evidence type="ECO:0000313" key="5">
    <source>
        <dbReference type="Proteomes" id="UP000272771"/>
    </source>
</evidence>
<dbReference type="EMBL" id="LR134533">
    <property type="protein sequence ID" value="VEJ51227.1"/>
    <property type="molecule type" value="Genomic_DNA"/>
</dbReference>
<dbReference type="InterPro" id="IPR029063">
    <property type="entry name" value="SAM-dependent_MTases_sf"/>
</dbReference>
<dbReference type="PANTHER" id="PTHR13090">
    <property type="entry name" value="ARGININE-HYDROXYLASE NDUFAF5, MITOCHONDRIAL"/>
    <property type="match status" value="1"/>
</dbReference>
<proteinExistence type="predicted"/>
<dbReference type="PANTHER" id="PTHR13090:SF1">
    <property type="entry name" value="ARGININE-HYDROXYLASE NDUFAF5, MITOCHONDRIAL"/>
    <property type="match status" value="1"/>
</dbReference>
<feature type="domain" description="Methyltransferase type 11" evidence="3">
    <location>
        <begin position="76"/>
        <end position="134"/>
    </location>
</feature>
<reference evidence="4 5" key="1">
    <citation type="submission" date="2018-12" db="EMBL/GenBank/DDBJ databases">
        <authorList>
            <consortium name="Pathogen Informatics"/>
        </authorList>
    </citation>
    <scope>NUCLEOTIDE SEQUENCE [LARGE SCALE GENOMIC DNA]</scope>
    <source>
        <strain evidence="4 5">NCTC12742</strain>
    </source>
</reference>
<dbReference type="Proteomes" id="UP000272771">
    <property type="component" value="Chromosome"/>
</dbReference>
<dbReference type="KEGG" id="nwe:SAMEA3174300_1729"/>
<dbReference type="RefSeq" id="WP_004284445.1">
    <property type="nucleotide sequence ID" value="NZ_CAUJRG010000010.1"/>
</dbReference>
<dbReference type="InterPro" id="IPR013216">
    <property type="entry name" value="Methyltransf_11"/>
</dbReference>
<dbReference type="InterPro" id="IPR050602">
    <property type="entry name" value="Malonyl-ACP_OMT"/>
</dbReference>
<dbReference type="AlphaFoldDB" id="A0A448VN76"/>
<name>A0A448VN76_9NEIS</name>
<evidence type="ECO:0000259" key="3">
    <source>
        <dbReference type="Pfam" id="PF08241"/>
    </source>
</evidence>
<evidence type="ECO:0000313" key="4">
    <source>
        <dbReference type="EMBL" id="VEJ51227.1"/>
    </source>
</evidence>
<sequence>MKTTDRWFIHRRLAEDTDERLLLVRRTPQHILLVGADADISRVLLAARYPKATFSEYDHRADFLQAAAAERKTGFLAKLTGKAVPQFCQSLTAPLPEAAADMLWANLSLINAEEPLAVFENWARALKTDGLLFFTHFGADSLPELLQGLKEKGITVETPMLFDMHDIGDMLFHHGFYDPVMDTAKLQLNYRNPSTLWQDLETLGLWQSLKFDNEAAARRAVNEMFEQGRLNTLTLEILYGHAVKKLVLPEGESPVQFFPKRP</sequence>
<dbReference type="OrthoDB" id="9760689at2"/>
<dbReference type="STRING" id="28091.SAMEA3174300_01729"/>
<evidence type="ECO:0000256" key="1">
    <source>
        <dbReference type="ARBA" id="ARBA00022603"/>
    </source>
</evidence>
<keyword evidence="5" id="KW-1185">Reference proteome</keyword>
<dbReference type="Pfam" id="PF08241">
    <property type="entry name" value="Methyltransf_11"/>
    <property type="match status" value="1"/>
</dbReference>
<keyword evidence="2 4" id="KW-0808">Transferase</keyword>
<dbReference type="SUPFAM" id="SSF53335">
    <property type="entry name" value="S-adenosyl-L-methionine-dependent methyltransferases"/>
    <property type="match status" value="1"/>
</dbReference>
<dbReference type="Gene3D" id="3.40.50.150">
    <property type="entry name" value="Vaccinia Virus protein VP39"/>
    <property type="match status" value="1"/>
</dbReference>
<protein>
    <submittedName>
        <fullName evidence="4">Putative methyltransferase</fullName>
    </submittedName>
</protein>
<evidence type="ECO:0000256" key="2">
    <source>
        <dbReference type="ARBA" id="ARBA00022679"/>
    </source>
</evidence>
<dbReference type="GO" id="GO:0008757">
    <property type="term" value="F:S-adenosylmethionine-dependent methyltransferase activity"/>
    <property type="evidence" value="ECO:0007669"/>
    <property type="project" value="InterPro"/>
</dbReference>
<accession>A0A448VN76</accession>